<keyword evidence="2" id="KW-1185">Reference proteome</keyword>
<accession>A0ABW0C6J0</accession>
<protein>
    <submittedName>
        <fullName evidence="1">Uncharacterized protein</fullName>
    </submittedName>
</protein>
<organism evidence="1 2">
    <name type="scientific">Bizionia hallyeonensis</name>
    <dbReference type="NCBI Taxonomy" id="1123757"/>
    <lineage>
        <taxon>Bacteria</taxon>
        <taxon>Pseudomonadati</taxon>
        <taxon>Bacteroidota</taxon>
        <taxon>Flavobacteriia</taxon>
        <taxon>Flavobacteriales</taxon>
        <taxon>Flavobacteriaceae</taxon>
        <taxon>Bizionia</taxon>
    </lineage>
</organism>
<name>A0ABW0C6J0_9FLAO</name>
<evidence type="ECO:0000313" key="2">
    <source>
        <dbReference type="Proteomes" id="UP001596162"/>
    </source>
</evidence>
<dbReference type="EMBL" id="JBHSLA010000002">
    <property type="protein sequence ID" value="MFC5194890.1"/>
    <property type="molecule type" value="Genomic_DNA"/>
</dbReference>
<proteinExistence type="predicted"/>
<gene>
    <name evidence="1" type="ORF">ACFPH8_06075</name>
</gene>
<sequence>MKNWSHIIIFCLTAFVLFNTTRISFTYMYYELDPVGFIERLCENQDQPELECLGKCHLKKISQASSDDTEPAQIINFDELLLFTGAPYSFQFKSSDLALKKFNISYVNHYRFRINLAVFHPPQV</sequence>
<dbReference type="Proteomes" id="UP001596162">
    <property type="component" value="Unassembled WGS sequence"/>
</dbReference>
<evidence type="ECO:0000313" key="1">
    <source>
        <dbReference type="EMBL" id="MFC5194890.1"/>
    </source>
</evidence>
<dbReference type="RefSeq" id="WP_376859335.1">
    <property type="nucleotide sequence ID" value="NZ_JBHSLA010000002.1"/>
</dbReference>
<reference evidence="2" key="1">
    <citation type="journal article" date="2019" name="Int. J. Syst. Evol. Microbiol.">
        <title>The Global Catalogue of Microorganisms (GCM) 10K type strain sequencing project: providing services to taxonomists for standard genome sequencing and annotation.</title>
        <authorList>
            <consortium name="The Broad Institute Genomics Platform"/>
            <consortium name="The Broad Institute Genome Sequencing Center for Infectious Disease"/>
            <person name="Wu L."/>
            <person name="Ma J."/>
        </authorList>
    </citation>
    <scope>NUCLEOTIDE SEQUENCE [LARGE SCALE GENOMIC DNA]</scope>
    <source>
        <strain evidence="2">JCM 17978</strain>
    </source>
</reference>
<comment type="caution">
    <text evidence="1">The sequence shown here is derived from an EMBL/GenBank/DDBJ whole genome shotgun (WGS) entry which is preliminary data.</text>
</comment>